<feature type="transmembrane region" description="Helical" evidence="8">
    <location>
        <begin position="371"/>
        <end position="390"/>
    </location>
</feature>
<keyword evidence="8" id="KW-0997">Cell inner membrane</keyword>
<feature type="transmembrane region" description="Helical" evidence="8">
    <location>
        <begin position="309"/>
        <end position="333"/>
    </location>
</feature>
<comment type="similarity">
    <text evidence="2 8">Belongs to the major facilitator superfamily. Bcr/CmlA family.</text>
</comment>
<evidence type="ECO:0000256" key="6">
    <source>
        <dbReference type="ARBA" id="ARBA00022989"/>
    </source>
</evidence>
<evidence type="ECO:0000256" key="3">
    <source>
        <dbReference type="ARBA" id="ARBA00022448"/>
    </source>
</evidence>
<evidence type="ECO:0000256" key="5">
    <source>
        <dbReference type="ARBA" id="ARBA00022692"/>
    </source>
</evidence>
<evidence type="ECO:0000313" key="10">
    <source>
        <dbReference type="EMBL" id="RZI46191.1"/>
    </source>
</evidence>
<keyword evidence="5 8" id="KW-0812">Transmembrane</keyword>
<comment type="subcellular location">
    <subcellularLocation>
        <location evidence="8">Cell inner membrane</location>
        <topology evidence="8">Multi-pass membrane protein</topology>
    </subcellularLocation>
    <subcellularLocation>
        <location evidence="1">Cell membrane</location>
        <topology evidence="1">Multi-pass membrane protein</topology>
    </subcellularLocation>
</comment>
<keyword evidence="6 8" id="KW-1133">Transmembrane helix</keyword>
<dbReference type="InterPro" id="IPR020846">
    <property type="entry name" value="MFS_dom"/>
</dbReference>
<sequence>MSRIVVPLWLIIAIVCLSPFGEGLYAPSLPNITLSLKITENTAEHTMTFFLVGFAIGICFWGMISDRIGRRQTLIISLGLYVLGCIGCLLSETITSLMMCRFVQALGGSACTGIGQAIARDVYGSMARNRLFSIAGIAVSLAAGIGPIMGGIMVEHYRWSSIFGILLIASFSLWGYIILSLQETNPFLKRTSNPYTLKQGFGTLLKDKALLNLVILMGTANGLIYCFYSEGSFFLIESLGLKPSQYGWLYFIVCLGYTGGSLYSKGLHERGLSYQRILNRACIVLLGSTIPWAFLTVSGFINLHHPTESIILSTIFLTGSFFSIGIMIPNALANALENYREHAGTMASVFCSSYFLIAAFINFMISVLHNGTLLVMPLYYTALAMIVWSVHQNNLDNTYASLETDSSQSKAS</sequence>
<evidence type="ECO:0000313" key="11">
    <source>
        <dbReference type="Proteomes" id="UP000293550"/>
    </source>
</evidence>
<organism evidence="10 11">
    <name type="scientific">Candidatus Finniella inopinata</name>
    <dbReference type="NCBI Taxonomy" id="1696036"/>
    <lineage>
        <taxon>Bacteria</taxon>
        <taxon>Pseudomonadati</taxon>
        <taxon>Pseudomonadota</taxon>
        <taxon>Alphaproteobacteria</taxon>
        <taxon>Holosporales</taxon>
        <taxon>Candidatus Paracaedibacteraceae</taxon>
        <taxon>Candidatus Finniella</taxon>
    </lineage>
</organism>
<feature type="transmembrane region" description="Helical" evidence="8">
    <location>
        <begin position="76"/>
        <end position="96"/>
    </location>
</feature>
<protein>
    <recommendedName>
        <fullName evidence="8">Bcr/CflA family efflux transporter</fullName>
    </recommendedName>
</protein>
<evidence type="ECO:0000256" key="7">
    <source>
        <dbReference type="ARBA" id="ARBA00023136"/>
    </source>
</evidence>
<dbReference type="RefSeq" id="WP_130153943.1">
    <property type="nucleotide sequence ID" value="NZ_SCFB01000005.1"/>
</dbReference>
<feature type="domain" description="Major facilitator superfamily (MFS) profile" evidence="9">
    <location>
        <begin position="1"/>
        <end position="395"/>
    </location>
</feature>
<dbReference type="GO" id="GO:0042910">
    <property type="term" value="F:xenobiotic transmembrane transporter activity"/>
    <property type="evidence" value="ECO:0007669"/>
    <property type="project" value="InterPro"/>
</dbReference>
<feature type="transmembrane region" description="Helical" evidence="8">
    <location>
        <begin position="209"/>
        <end position="228"/>
    </location>
</feature>
<dbReference type="GO" id="GO:1990961">
    <property type="term" value="P:xenobiotic detoxification by transmembrane export across the plasma membrane"/>
    <property type="evidence" value="ECO:0007669"/>
    <property type="project" value="InterPro"/>
</dbReference>
<dbReference type="GO" id="GO:0005886">
    <property type="term" value="C:plasma membrane"/>
    <property type="evidence" value="ECO:0007669"/>
    <property type="project" value="UniProtKB-SubCell"/>
</dbReference>
<name>A0A4Q7DGZ9_9PROT</name>
<feature type="transmembrane region" description="Helical" evidence="8">
    <location>
        <begin position="345"/>
        <end position="365"/>
    </location>
</feature>
<dbReference type="Proteomes" id="UP000293550">
    <property type="component" value="Unassembled WGS sequence"/>
</dbReference>
<keyword evidence="3 8" id="KW-0813">Transport</keyword>
<feature type="transmembrane region" description="Helical" evidence="8">
    <location>
        <begin position="277"/>
        <end position="303"/>
    </location>
</feature>
<evidence type="ECO:0000259" key="9">
    <source>
        <dbReference type="PROSITE" id="PS50850"/>
    </source>
</evidence>
<dbReference type="PANTHER" id="PTHR23502:SF137">
    <property type="entry name" value="MAJOR FACILITATOR SUPERFAMILY (MFS) TRANSPORTER-RELATED"/>
    <property type="match status" value="1"/>
</dbReference>
<accession>A0A4Q7DGZ9</accession>
<dbReference type="PANTHER" id="PTHR23502">
    <property type="entry name" value="MAJOR FACILITATOR SUPERFAMILY"/>
    <property type="match status" value="1"/>
</dbReference>
<dbReference type="InterPro" id="IPR011701">
    <property type="entry name" value="MFS"/>
</dbReference>
<gene>
    <name evidence="10" type="ORF">EQU50_04445</name>
</gene>
<evidence type="ECO:0000256" key="8">
    <source>
        <dbReference type="RuleBase" id="RU365088"/>
    </source>
</evidence>
<dbReference type="AlphaFoldDB" id="A0A4Q7DGZ9"/>
<feature type="transmembrane region" description="Helical" evidence="8">
    <location>
        <begin position="131"/>
        <end position="153"/>
    </location>
</feature>
<keyword evidence="11" id="KW-1185">Reference proteome</keyword>
<feature type="transmembrane region" description="Helical" evidence="8">
    <location>
        <begin position="47"/>
        <end position="64"/>
    </location>
</feature>
<reference evidence="10 11" key="1">
    <citation type="submission" date="2018-10" db="EMBL/GenBank/DDBJ databases">
        <title>An updated phylogeny of the Alphaproteobacteria reveals that the parasitic Rickettsiales and Holosporales have independent origins.</title>
        <authorList>
            <person name="Munoz-Gomez S.A."/>
            <person name="Hess S."/>
            <person name="Burger G."/>
            <person name="Lang B.F."/>
            <person name="Susko E."/>
            <person name="Slamovits C.H."/>
            <person name="Roger A.J."/>
        </authorList>
    </citation>
    <scope>NUCLEOTIDE SEQUENCE [LARGE SCALE GENOMIC DNA]</scope>
    <source>
        <strain evidence="10">HOLO01</strain>
    </source>
</reference>
<dbReference type="SUPFAM" id="SSF103473">
    <property type="entry name" value="MFS general substrate transporter"/>
    <property type="match status" value="1"/>
</dbReference>
<dbReference type="Pfam" id="PF07690">
    <property type="entry name" value="MFS_1"/>
    <property type="match status" value="1"/>
</dbReference>
<evidence type="ECO:0000256" key="2">
    <source>
        <dbReference type="ARBA" id="ARBA00006236"/>
    </source>
</evidence>
<feature type="transmembrane region" description="Helical" evidence="8">
    <location>
        <begin position="159"/>
        <end position="181"/>
    </location>
</feature>
<comment type="caution">
    <text evidence="10">The sequence shown here is derived from an EMBL/GenBank/DDBJ whole genome shotgun (WGS) entry which is preliminary data.</text>
</comment>
<feature type="transmembrane region" description="Helical" evidence="8">
    <location>
        <begin position="248"/>
        <end position="265"/>
    </location>
</feature>
<evidence type="ECO:0000256" key="4">
    <source>
        <dbReference type="ARBA" id="ARBA00022475"/>
    </source>
</evidence>
<keyword evidence="4" id="KW-1003">Cell membrane</keyword>
<feature type="transmembrane region" description="Helical" evidence="8">
    <location>
        <begin position="102"/>
        <end position="119"/>
    </location>
</feature>
<dbReference type="Gene3D" id="1.20.1720.10">
    <property type="entry name" value="Multidrug resistance protein D"/>
    <property type="match status" value="1"/>
</dbReference>
<dbReference type="PROSITE" id="PS50850">
    <property type="entry name" value="MFS"/>
    <property type="match status" value="1"/>
</dbReference>
<comment type="caution">
    <text evidence="8">Lacks conserved residue(s) required for the propagation of feature annotation.</text>
</comment>
<dbReference type="NCBIfam" id="TIGR00710">
    <property type="entry name" value="efflux_Bcr_CflA"/>
    <property type="match status" value="1"/>
</dbReference>
<dbReference type="PRINTS" id="PR01036">
    <property type="entry name" value="TCRTETB"/>
</dbReference>
<dbReference type="EMBL" id="SCFB01000005">
    <property type="protein sequence ID" value="RZI46191.1"/>
    <property type="molecule type" value="Genomic_DNA"/>
</dbReference>
<keyword evidence="7 8" id="KW-0472">Membrane</keyword>
<dbReference type="CDD" id="cd17320">
    <property type="entry name" value="MFS_MdfA_MDR_like"/>
    <property type="match status" value="1"/>
</dbReference>
<proteinExistence type="inferred from homology"/>
<evidence type="ECO:0000256" key="1">
    <source>
        <dbReference type="ARBA" id="ARBA00004651"/>
    </source>
</evidence>
<dbReference type="OrthoDB" id="9800416at2"/>
<dbReference type="InterPro" id="IPR004812">
    <property type="entry name" value="Efflux_drug-R_Bcr/CmlA"/>
</dbReference>
<dbReference type="InterPro" id="IPR036259">
    <property type="entry name" value="MFS_trans_sf"/>
</dbReference>